<dbReference type="PANTHER" id="PTHR30151">
    <property type="entry name" value="ALKANE SULFONATE ABC TRANSPORTER-RELATED, MEMBRANE SUBUNIT"/>
    <property type="match status" value="1"/>
</dbReference>
<comment type="caution">
    <text evidence="8">The sequence shown here is derived from an EMBL/GenBank/DDBJ whole genome shotgun (WGS) entry which is preliminary data.</text>
</comment>
<dbReference type="RefSeq" id="WP_062247284.1">
    <property type="nucleotide sequence ID" value="NZ_MRCA01000006.1"/>
</dbReference>
<evidence type="ECO:0000313" key="8">
    <source>
        <dbReference type="EMBL" id="OKH13662.1"/>
    </source>
</evidence>
<feature type="transmembrane region" description="Helical" evidence="7">
    <location>
        <begin position="12"/>
        <end position="35"/>
    </location>
</feature>
<sequence length="191" mass="21157">MEHSILLNFLSSLQLLFVGFIPAAVAGILLGSAIGINPLLYQLCKRLLQIPYSIPPIAFVPLAFIFFKEVEVAASIVVFFSAIWAVIINTATGMRKSRLQDNNFRVAINYIFDALRTGLWIAWFTVIAIEMLTIGRGLGFLIWNGYRGGNYNKIIEGLIYIATIGFLLDQLLDITGNLLAKIVSEGQKSDD</sequence>
<keyword evidence="6 7" id="KW-0472">Membrane</keyword>
<accession>A0A1U7GYY2</accession>
<protein>
    <submittedName>
        <fullName evidence="8">Nitrate transporter</fullName>
    </submittedName>
</protein>
<evidence type="ECO:0000313" key="9">
    <source>
        <dbReference type="Proteomes" id="UP000186391"/>
    </source>
</evidence>
<comment type="subcellular location">
    <subcellularLocation>
        <location evidence="1">Cell membrane</location>
        <topology evidence="1">Multi-pass membrane protein</topology>
    </subcellularLocation>
</comment>
<evidence type="ECO:0000256" key="7">
    <source>
        <dbReference type="SAM" id="Phobius"/>
    </source>
</evidence>
<name>A0A1U7GYY2_9CYAN</name>
<dbReference type="OrthoDB" id="512829at2"/>
<organism evidence="8 9">
    <name type="scientific">Fischerella major NIES-592</name>
    <dbReference type="NCBI Taxonomy" id="210994"/>
    <lineage>
        <taxon>Bacteria</taxon>
        <taxon>Bacillati</taxon>
        <taxon>Cyanobacteriota</taxon>
        <taxon>Cyanophyceae</taxon>
        <taxon>Nostocales</taxon>
        <taxon>Hapalosiphonaceae</taxon>
        <taxon>Fischerella</taxon>
    </lineage>
</organism>
<feature type="transmembrane region" description="Helical" evidence="7">
    <location>
        <begin position="73"/>
        <end position="93"/>
    </location>
</feature>
<dbReference type="GO" id="GO:0005886">
    <property type="term" value="C:plasma membrane"/>
    <property type="evidence" value="ECO:0007669"/>
    <property type="project" value="UniProtKB-SubCell"/>
</dbReference>
<dbReference type="AlphaFoldDB" id="A0A1U7GYY2"/>
<keyword evidence="3" id="KW-1003">Cell membrane</keyword>
<keyword evidence="4 7" id="KW-0812">Transmembrane</keyword>
<gene>
    <name evidence="8" type="ORF">NIES592_13705</name>
</gene>
<dbReference type="EMBL" id="MRCA01000006">
    <property type="protein sequence ID" value="OKH13662.1"/>
    <property type="molecule type" value="Genomic_DNA"/>
</dbReference>
<reference evidence="8 9" key="1">
    <citation type="submission" date="2016-11" db="EMBL/GenBank/DDBJ databases">
        <title>Draft Genome Sequences of Nine Cyanobacterial Strains from Diverse Habitats.</title>
        <authorList>
            <person name="Zhu T."/>
            <person name="Hou S."/>
            <person name="Lu X."/>
            <person name="Hess W.R."/>
        </authorList>
    </citation>
    <scope>NUCLEOTIDE SEQUENCE [LARGE SCALE GENOMIC DNA]</scope>
    <source>
        <strain evidence="8 9">NIES-592</strain>
    </source>
</reference>
<evidence type="ECO:0000256" key="3">
    <source>
        <dbReference type="ARBA" id="ARBA00022475"/>
    </source>
</evidence>
<keyword evidence="9" id="KW-1185">Reference proteome</keyword>
<keyword evidence="5 7" id="KW-1133">Transmembrane helix</keyword>
<dbReference type="InterPro" id="IPR035906">
    <property type="entry name" value="MetI-like_sf"/>
</dbReference>
<evidence type="ECO:0000256" key="2">
    <source>
        <dbReference type="ARBA" id="ARBA00022448"/>
    </source>
</evidence>
<dbReference type="PANTHER" id="PTHR30151:SF7">
    <property type="entry name" value="NITRATE IMPORT PERMEASE PROTEIN NRTB"/>
    <property type="match status" value="1"/>
</dbReference>
<evidence type="ECO:0000256" key="4">
    <source>
        <dbReference type="ARBA" id="ARBA00022692"/>
    </source>
</evidence>
<dbReference type="Proteomes" id="UP000186391">
    <property type="component" value="Unassembled WGS sequence"/>
</dbReference>
<evidence type="ECO:0000256" key="5">
    <source>
        <dbReference type="ARBA" id="ARBA00022989"/>
    </source>
</evidence>
<dbReference type="SUPFAM" id="SSF161098">
    <property type="entry name" value="MetI-like"/>
    <property type="match status" value="1"/>
</dbReference>
<feature type="transmembrane region" description="Helical" evidence="7">
    <location>
        <begin position="47"/>
        <end position="67"/>
    </location>
</feature>
<feature type="transmembrane region" description="Helical" evidence="7">
    <location>
        <begin position="154"/>
        <end position="172"/>
    </location>
</feature>
<feature type="transmembrane region" description="Helical" evidence="7">
    <location>
        <begin position="114"/>
        <end position="134"/>
    </location>
</feature>
<evidence type="ECO:0000256" key="1">
    <source>
        <dbReference type="ARBA" id="ARBA00004651"/>
    </source>
</evidence>
<evidence type="ECO:0000256" key="6">
    <source>
        <dbReference type="ARBA" id="ARBA00023136"/>
    </source>
</evidence>
<keyword evidence="2" id="KW-0813">Transport</keyword>
<proteinExistence type="predicted"/>